<dbReference type="EMBL" id="CAUOFW020004899">
    <property type="protein sequence ID" value="CAK9167697.1"/>
    <property type="molecule type" value="Genomic_DNA"/>
</dbReference>
<feature type="chain" id="PRO_5044761891" evidence="5">
    <location>
        <begin position="18"/>
        <end position="414"/>
    </location>
</feature>
<evidence type="ECO:0000313" key="6">
    <source>
        <dbReference type="EMBL" id="CAK9167697.1"/>
    </source>
</evidence>
<dbReference type="InterPro" id="IPR033132">
    <property type="entry name" value="GH_1_N_CS"/>
</dbReference>
<evidence type="ECO:0000256" key="5">
    <source>
        <dbReference type="SAM" id="SignalP"/>
    </source>
</evidence>
<dbReference type="GO" id="GO:0016787">
    <property type="term" value="F:hydrolase activity"/>
    <property type="evidence" value="ECO:0007669"/>
    <property type="project" value="UniProtKB-KW"/>
</dbReference>
<dbReference type="Pfam" id="PF00232">
    <property type="entry name" value="Glyco_hydro_1"/>
    <property type="match status" value="2"/>
</dbReference>
<evidence type="ECO:0000256" key="3">
    <source>
        <dbReference type="RuleBase" id="RU003690"/>
    </source>
</evidence>
<dbReference type="SUPFAM" id="SSF51445">
    <property type="entry name" value="(Trans)glycosidases"/>
    <property type="match status" value="1"/>
</dbReference>
<organism evidence="6 7">
    <name type="scientific">Ilex paraguariensis</name>
    <name type="common">yerba mate</name>
    <dbReference type="NCBI Taxonomy" id="185542"/>
    <lineage>
        <taxon>Eukaryota</taxon>
        <taxon>Viridiplantae</taxon>
        <taxon>Streptophyta</taxon>
        <taxon>Embryophyta</taxon>
        <taxon>Tracheophyta</taxon>
        <taxon>Spermatophyta</taxon>
        <taxon>Magnoliopsida</taxon>
        <taxon>eudicotyledons</taxon>
        <taxon>Gunneridae</taxon>
        <taxon>Pentapetalae</taxon>
        <taxon>asterids</taxon>
        <taxon>campanulids</taxon>
        <taxon>Aquifoliales</taxon>
        <taxon>Aquifoliaceae</taxon>
        <taxon>Ilex</taxon>
    </lineage>
</organism>
<gene>
    <name evidence="6" type="ORF">ILEXP_LOCUS36980</name>
</gene>
<dbReference type="AlphaFoldDB" id="A0ABC8THV4"/>
<dbReference type="Proteomes" id="UP001642360">
    <property type="component" value="Unassembled WGS sequence"/>
</dbReference>
<evidence type="ECO:0000256" key="4">
    <source>
        <dbReference type="SAM" id="MobiDB-lite"/>
    </source>
</evidence>
<dbReference type="Gene3D" id="3.20.20.80">
    <property type="entry name" value="Glycosidases"/>
    <property type="match status" value="1"/>
</dbReference>
<keyword evidence="7" id="KW-1185">Reference proteome</keyword>
<comment type="similarity">
    <text evidence="1 3">Belongs to the glycosyl hydrolase 1 family.</text>
</comment>
<proteinExistence type="inferred from homology"/>
<evidence type="ECO:0000313" key="7">
    <source>
        <dbReference type="Proteomes" id="UP001642360"/>
    </source>
</evidence>
<feature type="signal peptide" evidence="5">
    <location>
        <begin position="1"/>
        <end position="17"/>
    </location>
</feature>
<reference evidence="6 7" key="1">
    <citation type="submission" date="2024-02" db="EMBL/GenBank/DDBJ databases">
        <authorList>
            <person name="Vignale AGUSTIN F."/>
            <person name="Sosa J E."/>
            <person name="Modenutti C."/>
        </authorList>
    </citation>
    <scope>NUCLEOTIDE SEQUENCE [LARGE SCALE GENOMIC DNA]</scope>
</reference>
<sequence>MSTRVLLVLLLIALALSAPYTNRADDLVSDDSDGDDTEDGKTINGKDFPADFIFGAASSAYQVEGAANEDGKGPNKVKDHSSGKVADDSYHRYKTGKTLRKMLSMLKDLGFDAYRFSIAWTKILPRMQPVATIFHLDLPQALEDEYRGFLNKTIVSDFADYAWLCFRLFGDRIKHWITINEPFSYSVFGYAYGTFPPNRCSGDQSALHGNYAFFVSRYVNSVTSDCKEGNSGTEPYLVSHHLLLAHAAAVKVYRGENFQKSQKGQIGITLNVDWAVPYDDQSEKDQDAAKRALAFMYGWFMDPLYNGTYPNVMVTHVKERLPKFSKSESEMVKGSYDFIGINYYTASYSIDRPCLYGRTGNYLTDSCVNATFNNVGRLGLPSIVRLRGQRTFGMRKSSYRPQLPNLMQPRVQTA</sequence>
<keyword evidence="5" id="KW-0732">Signal</keyword>
<dbReference type="PANTHER" id="PTHR10353">
    <property type="entry name" value="GLYCOSYL HYDROLASE"/>
    <property type="match status" value="1"/>
</dbReference>
<evidence type="ECO:0000256" key="2">
    <source>
        <dbReference type="ARBA" id="ARBA00022801"/>
    </source>
</evidence>
<dbReference type="PROSITE" id="PS00653">
    <property type="entry name" value="GLYCOSYL_HYDROL_F1_2"/>
    <property type="match status" value="1"/>
</dbReference>
<accession>A0ABC8THV4</accession>
<protein>
    <submittedName>
        <fullName evidence="6">Uncharacterized protein</fullName>
    </submittedName>
</protein>
<name>A0ABC8THV4_9AQUA</name>
<evidence type="ECO:0000256" key="1">
    <source>
        <dbReference type="ARBA" id="ARBA00010838"/>
    </source>
</evidence>
<dbReference type="InterPro" id="IPR001360">
    <property type="entry name" value="Glyco_hydro_1"/>
</dbReference>
<keyword evidence="2" id="KW-0378">Hydrolase</keyword>
<dbReference type="PANTHER" id="PTHR10353:SF237">
    <property type="entry name" value="BETA-GLUCOSIDASE 12-RELATED"/>
    <property type="match status" value="1"/>
</dbReference>
<dbReference type="InterPro" id="IPR017853">
    <property type="entry name" value="GH"/>
</dbReference>
<comment type="caution">
    <text evidence="6">The sequence shown here is derived from an EMBL/GenBank/DDBJ whole genome shotgun (WGS) entry which is preliminary data.</text>
</comment>
<feature type="compositionally biased region" description="Basic and acidic residues" evidence="4">
    <location>
        <begin position="69"/>
        <end position="84"/>
    </location>
</feature>
<feature type="region of interest" description="Disordered" evidence="4">
    <location>
        <begin position="65"/>
        <end position="84"/>
    </location>
</feature>